<dbReference type="Proteomes" id="UP000231655">
    <property type="component" value="Unassembled WGS sequence"/>
</dbReference>
<protein>
    <recommendedName>
        <fullName evidence="2">Phytase-like domain-containing protein</fullName>
    </recommendedName>
</protein>
<feature type="chain" id="PRO_5012944775" description="Phytase-like domain-containing protein" evidence="1">
    <location>
        <begin position="25"/>
        <end position="283"/>
    </location>
</feature>
<evidence type="ECO:0000313" key="4">
    <source>
        <dbReference type="EMBL" id="SNY40121.1"/>
    </source>
</evidence>
<dbReference type="AlphaFoldDB" id="A0A285HZK4"/>
<name>A0A285HZK4_9RHOB</name>
<accession>A0A285HZK4</accession>
<dbReference type="OrthoDB" id="9798693at2"/>
<keyword evidence="6" id="KW-1185">Reference proteome</keyword>
<reference evidence="4 5" key="1">
    <citation type="submission" date="2017-09" db="EMBL/GenBank/DDBJ databases">
        <authorList>
            <person name="Ehlers B."/>
            <person name="Leendertz F.H."/>
        </authorList>
    </citation>
    <scope>NUCLEOTIDE SEQUENCE [LARGE SCALE GENOMIC DNA]</scope>
    <source>
        <strain evidence="4 5">CGMCC 1.12662</strain>
    </source>
</reference>
<feature type="signal peptide" evidence="1">
    <location>
        <begin position="1"/>
        <end position="24"/>
    </location>
</feature>
<feature type="domain" description="Phytase-like" evidence="2">
    <location>
        <begin position="33"/>
        <end position="263"/>
    </location>
</feature>
<dbReference type="Proteomes" id="UP000231702">
    <property type="component" value="Unassembled WGS sequence"/>
</dbReference>
<gene>
    <name evidence="3" type="ORF">CVM39_12360</name>
    <name evidence="4" type="ORF">SAMN06297129_0690</name>
</gene>
<reference evidence="3 6" key="2">
    <citation type="journal article" date="2018" name="Int. J. Syst. Evol. Microbiol.">
        <title>Pseudooceanicola lipolyticus sp. nov., a marine alphaproteobacterium, reclassification of Oceanicola flagellatus as Pseudooceanicola flagellatus comb. nov. and emended description of the genus Pseudooceanicola.</title>
        <authorList>
            <person name="Huang M.-M."/>
            <person name="Guo L.-L."/>
            <person name="Wu Y.-H."/>
            <person name="Lai Q.-L."/>
            <person name="Shao Z.-Z."/>
            <person name="Wang C.-S."/>
            <person name="Wu M."/>
            <person name="Xu X.-W."/>
        </authorList>
    </citation>
    <scope>NUCLEOTIDE SEQUENCE [LARGE SCALE GENOMIC DNA]</scope>
    <source>
        <strain evidence="3 6">Ar-45</strain>
    </source>
</reference>
<dbReference type="EMBL" id="OBEA01000001">
    <property type="protein sequence ID" value="SNY40121.1"/>
    <property type="molecule type" value="Genomic_DNA"/>
</dbReference>
<dbReference type="SUPFAM" id="SSF63829">
    <property type="entry name" value="Calcium-dependent phosphotriesterase"/>
    <property type="match status" value="1"/>
</dbReference>
<dbReference type="EMBL" id="PGTD01000017">
    <property type="protein sequence ID" value="PJE27381.1"/>
    <property type="molecule type" value="Genomic_DNA"/>
</dbReference>
<evidence type="ECO:0000259" key="2">
    <source>
        <dbReference type="Pfam" id="PF13449"/>
    </source>
</evidence>
<evidence type="ECO:0000313" key="5">
    <source>
        <dbReference type="Proteomes" id="UP000231655"/>
    </source>
</evidence>
<dbReference type="InterPro" id="IPR027372">
    <property type="entry name" value="Phytase-like_dom"/>
</dbReference>
<sequence>MRLCPAVALSAALAGLLHPAPLAAQDILLTGPGIGGLSAIEMREDGASALVLSDRGQLHEVTFEREGGALGKARVTASYLLSGEGLDPEGLALFPGGDLAVSFEGNAPLRLYRGGAGAGQVPQRIPLPIHPALPPNAMYEALAVDARGRLLMLPEDPGQSGPGYPLWRLEAGEWRQIAQLYAPRGYRPVGADFGPDGQLYLLLRALGLGFRNMILRFDPDHPEIPARRLLHLTGYPRSNFEGLSVWQDDSGQLRLTLVSDDNFSASLKSRFLEITLDLQGTSR</sequence>
<organism evidence="4 5">
    <name type="scientific">Pseudooceanicola antarcticus</name>
    <dbReference type="NCBI Taxonomy" id="1247613"/>
    <lineage>
        <taxon>Bacteria</taxon>
        <taxon>Pseudomonadati</taxon>
        <taxon>Pseudomonadota</taxon>
        <taxon>Alphaproteobacteria</taxon>
        <taxon>Rhodobacterales</taxon>
        <taxon>Paracoccaceae</taxon>
        <taxon>Pseudooceanicola</taxon>
    </lineage>
</organism>
<evidence type="ECO:0000313" key="6">
    <source>
        <dbReference type="Proteomes" id="UP000231702"/>
    </source>
</evidence>
<dbReference type="RefSeq" id="WP_097144453.1">
    <property type="nucleotide sequence ID" value="NZ_OBEA01000001.1"/>
</dbReference>
<evidence type="ECO:0000313" key="3">
    <source>
        <dbReference type="EMBL" id="PJE27381.1"/>
    </source>
</evidence>
<dbReference type="Pfam" id="PF13449">
    <property type="entry name" value="Phytase-like"/>
    <property type="match status" value="1"/>
</dbReference>
<evidence type="ECO:0000256" key="1">
    <source>
        <dbReference type="SAM" id="SignalP"/>
    </source>
</evidence>
<proteinExistence type="predicted"/>
<keyword evidence="1" id="KW-0732">Signal</keyword>